<organism evidence="1">
    <name type="scientific">Myoviridae sp. ctByu2</name>
    <dbReference type="NCBI Taxonomy" id="2827668"/>
    <lineage>
        <taxon>Viruses</taxon>
        <taxon>Duplodnaviria</taxon>
        <taxon>Heunggongvirae</taxon>
        <taxon>Uroviricota</taxon>
        <taxon>Caudoviricetes</taxon>
    </lineage>
</organism>
<reference evidence="1" key="1">
    <citation type="journal article" date="2021" name="Proc. Natl. Acad. Sci. U.S.A.">
        <title>A Catalog of Tens of Thousands of Viruses from Human Metagenomes Reveals Hidden Associations with Chronic Diseases.</title>
        <authorList>
            <person name="Tisza M.J."/>
            <person name="Buck C.B."/>
        </authorList>
    </citation>
    <scope>NUCLEOTIDE SEQUENCE</scope>
    <source>
        <strain evidence="1">CtByu2</strain>
    </source>
</reference>
<evidence type="ECO:0000313" key="1">
    <source>
        <dbReference type="EMBL" id="DAF47650.1"/>
    </source>
</evidence>
<name>A0A8S5SAC6_9CAUD</name>
<dbReference type="EMBL" id="BK032557">
    <property type="protein sequence ID" value="DAF47650.1"/>
    <property type="molecule type" value="Genomic_DNA"/>
</dbReference>
<accession>A0A8S5SAC6</accession>
<protein>
    <submittedName>
        <fullName evidence="1">Uncharacterized protein</fullName>
    </submittedName>
</protein>
<sequence length="37" mass="4529">MSGHNFVSCIYNYFKLNYKYTKFLDDLKILLEIHTKQ</sequence>
<proteinExistence type="predicted"/>